<dbReference type="EnsemblMetazoa" id="AFUN014464-RA">
    <property type="protein sequence ID" value="AFUN014464-PA"/>
    <property type="gene ID" value="AFUN014464"/>
</dbReference>
<protein>
    <submittedName>
        <fullName evidence="1">Uncharacterized protein</fullName>
    </submittedName>
</protein>
<sequence>MAILSISVPANSAPHIIMQRAVAPIATPFQMNNPKTLNTGSMGLNSTLIIEKLVETAAKLIAIPINTTVETQSPVLIKLLRSKLTDVCRS</sequence>
<evidence type="ECO:0000313" key="1">
    <source>
        <dbReference type="EnsemblMetazoa" id="AFUN014464-PA"/>
    </source>
</evidence>
<dbReference type="VEuPathDB" id="VectorBase:AFUN014464"/>
<proteinExistence type="predicted"/>
<dbReference type="AlphaFoldDB" id="A0A182S1X7"/>
<accession>A0A182S1X7</accession>
<name>A0A182S1X7_ANOFN</name>
<reference evidence="1" key="1">
    <citation type="submission" date="2020-05" db="UniProtKB">
        <authorList>
            <consortium name="EnsemblMetazoa"/>
        </authorList>
    </citation>
    <scope>IDENTIFICATION</scope>
    <source>
        <strain evidence="1">FUMOZ</strain>
    </source>
</reference>
<organism evidence="1">
    <name type="scientific">Anopheles funestus</name>
    <name type="common">African malaria mosquito</name>
    <dbReference type="NCBI Taxonomy" id="62324"/>
    <lineage>
        <taxon>Eukaryota</taxon>
        <taxon>Metazoa</taxon>
        <taxon>Ecdysozoa</taxon>
        <taxon>Arthropoda</taxon>
        <taxon>Hexapoda</taxon>
        <taxon>Insecta</taxon>
        <taxon>Pterygota</taxon>
        <taxon>Neoptera</taxon>
        <taxon>Endopterygota</taxon>
        <taxon>Diptera</taxon>
        <taxon>Nematocera</taxon>
        <taxon>Culicoidea</taxon>
        <taxon>Culicidae</taxon>
        <taxon>Anophelinae</taxon>
        <taxon>Anopheles</taxon>
    </lineage>
</organism>